<dbReference type="Proteomes" id="UP000274376">
    <property type="component" value="Unassembled WGS sequence"/>
</dbReference>
<comment type="caution">
    <text evidence="1">The sequence shown here is derived from an EMBL/GenBank/DDBJ whole genome shotgun (WGS) entry which is preliminary data.</text>
</comment>
<protein>
    <submittedName>
        <fullName evidence="1">Uncharacterized protein</fullName>
    </submittedName>
</protein>
<name>A0A428EEL0_STRMT</name>
<accession>A0A428EEL0</accession>
<reference evidence="1 2" key="1">
    <citation type="submission" date="2018-11" db="EMBL/GenBank/DDBJ databases">
        <title>Species Designations Belie Phenotypic and Genotypic Heterogeneity in Oral Streptococci.</title>
        <authorList>
            <person name="Velsko I."/>
        </authorList>
    </citation>
    <scope>NUCLEOTIDE SEQUENCE [LARGE SCALE GENOMIC DNA]</scope>
    <source>
        <strain evidence="1 2">BCC36</strain>
    </source>
</reference>
<organism evidence="1 2">
    <name type="scientific">Streptococcus mitis</name>
    <dbReference type="NCBI Taxonomy" id="28037"/>
    <lineage>
        <taxon>Bacteria</taxon>
        <taxon>Bacillati</taxon>
        <taxon>Bacillota</taxon>
        <taxon>Bacilli</taxon>
        <taxon>Lactobacillales</taxon>
        <taxon>Streptococcaceae</taxon>
        <taxon>Streptococcus</taxon>
        <taxon>Streptococcus mitis group</taxon>
    </lineage>
</organism>
<proteinExistence type="predicted"/>
<gene>
    <name evidence="1" type="ORF">D8839_03215</name>
</gene>
<dbReference type="AlphaFoldDB" id="A0A428EEL0"/>
<sequence length="70" mass="7437">MMLNLQFAETMELTEVELETVYGGNLVVNPGNGGGTALPILGGGGIGPIPYGAFDWMKGLWAGLAERRRK</sequence>
<dbReference type="EMBL" id="RJOE01000005">
    <property type="protein sequence ID" value="RSJ08488.1"/>
    <property type="molecule type" value="Genomic_DNA"/>
</dbReference>
<evidence type="ECO:0000313" key="1">
    <source>
        <dbReference type="EMBL" id="RSJ08488.1"/>
    </source>
</evidence>
<evidence type="ECO:0000313" key="2">
    <source>
        <dbReference type="Proteomes" id="UP000274376"/>
    </source>
</evidence>